<comment type="caution">
    <text evidence="3">The sequence shown here is derived from an EMBL/GenBank/DDBJ whole genome shotgun (WGS) entry which is preliminary data.</text>
</comment>
<proteinExistence type="predicted"/>
<evidence type="ECO:0000313" key="3">
    <source>
        <dbReference type="EMBL" id="MFD1333120.1"/>
    </source>
</evidence>
<reference evidence="4" key="1">
    <citation type="journal article" date="2019" name="Int. J. Syst. Evol. Microbiol.">
        <title>The Global Catalogue of Microorganisms (GCM) 10K type strain sequencing project: providing services to taxonomists for standard genome sequencing and annotation.</title>
        <authorList>
            <consortium name="The Broad Institute Genomics Platform"/>
            <consortium name="The Broad Institute Genome Sequencing Center for Infectious Disease"/>
            <person name="Wu L."/>
            <person name="Ma J."/>
        </authorList>
    </citation>
    <scope>NUCLEOTIDE SEQUENCE [LARGE SCALE GENOMIC DNA]</scope>
    <source>
        <strain evidence="4">CCUG 61696</strain>
    </source>
</reference>
<dbReference type="InterPro" id="IPR002942">
    <property type="entry name" value="S4_RNA-bd"/>
</dbReference>
<accession>A0ABW3ZAJ3</accession>
<organism evidence="3 4">
    <name type="scientific">Methylopila musalis</name>
    <dbReference type="NCBI Taxonomy" id="1134781"/>
    <lineage>
        <taxon>Bacteria</taxon>
        <taxon>Pseudomonadati</taxon>
        <taxon>Pseudomonadota</taxon>
        <taxon>Alphaproteobacteria</taxon>
        <taxon>Hyphomicrobiales</taxon>
        <taxon>Methylopilaceae</taxon>
        <taxon>Methylopila</taxon>
    </lineage>
</organism>
<keyword evidence="1" id="KW-0694">RNA-binding</keyword>
<dbReference type="Gene3D" id="3.10.290.10">
    <property type="entry name" value="RNA-binding S4 domain"/>
    <property type="match status" value="1"/>
</dbReference>
<evidence type="ECO:0000313" key="4">
    <source>
        <dbReference type="Proteomes" id="UP001597171"/>
    </source>
</evidence>
<dbReference type="SMART" id="SM00363">
    <property type="entry name" value="S4"/>
    <property type="match status" value="1"/>
</dbReference>
<dbReference type="Pfam" id="PF01479">
    <property type="entry name" value="S4"/>
    <property type="match status" value="1"/>
</dbReference>
<dbReference type="InterPro" id="IPR036986">
    <property type="entry name" value="S4_RNA-bd_sf"/>
</dbReference>
<evidence type="ECO:0000259" key="2">
    <source>
        <dbReference type="SMART" id="SM00363"/>
    </source>
</evidence>
<sequence length="103" mass="11136">MTTARPEELPPDRARLDVWLWRARVVKTRALAVRLVQSGHVRVNGQRITAAGRGVKAGDVLTIALESTVRVLRVADLGARRGPADEALSLFTDLADGGGPDER</sequence>
<evidence type="ECO:0000256" key="1">
    <source>
        <dbReference type="PROSITE-ProRule" id="PRU00182"/>
    </source>
</evidence>
<dbReference type="SUPFAM" id="SSF55174">
    <property type="entry name" value="Alpha-L RNA-binding motif"/>
    <property type="match status" value="1"/>
</dbReference>
<dbReference type="PROSITE" id="PS50889">
    <property type="entry name" value="S4"/>
    <property type="match status" value="1"/>
</dbReference>
<name>A0ABW3ZAJ3_9HYPH</name>
<feature type="domain" description="RNA-binding S4" evidence="2">
    <location>
        <begin position="14"/>
        <end position="76"/>
    </location>
</feature>
<protein>
    <submittedName>
        <fullName evidence="3">RNA-binding S4 domain-containing protein</fullName>
    </submittedName>
</protein>
<dbReference type="CDD" id="cd00165">
    <property type="entry name" value="S4"/>
    <property type="match status" value="1"/>
</dbReference>
<dbReference type="Proteomes" id="UP001597171">
    <property type="component" value="Unassembled WGS sequence"/>
</dbReference>
<keyword evidence="4" id="KW-1185">Reference proteome</keyword>
<dbReference type="EMBL" id="JBHTMX010000170">
    <property type="protein sequence ID" value="MFD1333120.1"/>
    <property type="molecule type" value="Genomic_DNA"/>
</dbReference>
<dbReference type="RefSeq" id="WP_378776389.1">
    <property type="nucleotide sequence ID" value="NZ_JBHTMX010000170.1"/>
</dbReference>
<gene>
    <name evidence="3" type="ORF">ACFQ4O_14040</name>
</gene>